<feature type="compositionally biased region" description="Low complexity" evidence="1">
    <location>
        <begin position="16"/>
        <end position="27"/>
    </location>
</feature>
<protein>
    <submittedName>
        <fullName evidence="2">Uncharacterized protein</fullName>
    </submittedName>
</protein>
<name>A0A6J4KVA6_9BACT</name>
<feature type="non-terminal residue" evidence="2">
    <location>
        <position position="130"/>
    </location>
</feature>
<feature type="compositionally biased region" description="Basic and acidic residues" evidence="1">
    <location>
        <begin position="41"/>
        <end position="50"/>
    </location>
</feature>
<feature type="compositionally biased region" description="Basic residues" evidence="1">
    <location>
        <begin position="1"/>
        <end position="15"/>
    </location>
</feature>
<feature type="region of interest" description="Disordered" evidence="1">
    <location>
        <begin position="1"/>
        <end position="130"/>
    </location>
</feature>
<feature type="compositionally biased region" description="Basic and acidic residues" evidence="1">
    <location>
        <begin position="96"/>
        <end position="107"/>
    </location>
</feature>
<reference evidence="2" key="1">
    <citation type="submission" date="2020-02" db="EMBL/GenBank/DDBJ databases">
        <authorList>
            <person name="Meier V. D."/>
        </authorList>
    </citation>
    <scope>NUCLEOTIDE SEQUENCE</scope>
    <source>
        <strain evidence="2">AVDCRST_MAG68</strain>
    </source>
</reference>
<dbReference type="EMBL" id="CADCTW010000074">
    <property type="protein sequence ID" value="CAA9312456.1"/>
    <property type="molecule type" value="Genomic_DNA"/>
</dbReference>
<evidence type="ECO:0000313" key="2">
    <source>
        <dbReference type="EMBL" id="CAA9312456.1"/>
    </source>
</evidence>
<organism evidence="2">
    <name type="scientific">uncultured Gemmatimonadota bacterium</name>
    <dbReference type="NCBI Taxonomy" id="203437"/>
    <lineage>
        <taxon>Bacteria</taxon>
        <taxon>Pseudomonadati</taxon>
        <taxon>Gemmatimonadota</taxon>
        <taxon>environmental samples</taxon>
    </lineage>
</organism>
<proteinExistence type="predicted"/>
<feature type="non-terminal residue" evidence="2">
    <location>
        <position position="1"/>
    </location>
</feature>
<evidence type="ECO:0000256" key="1">
    <source>
        <dbReference type="SAM" id="MobiDB-lite"/>
    </source>
</evidence>
<accession>A0A6J4KVA6</accession>
<gene>
    <name evidence="2" type="ORF">AVDCRST_MAG68-1449</name>
</gene>
<feature type="compositionally biased region" description="Low complexity" evidence="1">
    <location>
        <begin position="51"/>
        <end position="60"/>
    </location>
</feature>
<dbReference type="AlphaFoldDB" id="A0A6J4KVA6"/>
<sequence>APLHRHPRPCPRRVRVGPVGRAGGPAAQLHRDQRGGGARRQPAERVRRGADAAPQLADAAGPHEHAGGLQQRRDRVRGRPAPRHGGGAALHLVDGGGERPPLRRRDGAAALRPGELQRSSGGHHPPRRAL</sequence>